<organism evidence="1 2">
    <name type="scientific">Fusarium piperis</name>
    <dbReference type="NCBI Taxonomy" id="1435070"/>
    <lineage>
        <taxon>Eukaryota</taxon>
        <taxon>Fungi</taxon>
        <taxon>Dikarya</taxon>
        <taxon>Ascomycota</taxon>
        <taxon>Pezizomycotina</taxon>
        <taxon>Sordariomycetes</taxon>
        <taxon>Hypocreomycetidae</taxon>
        <taxon>Hypocreales</taxon>
        <taxon>Nectriaceae</taxon>
        <taxon>Fusarium</taxon>
        <taxon>Fusarium solani species complex</taxon>
    </lineage>
</organism>
<dbReference type="OrthoDB" id="5342924at2759"/>
<evidence type="ECO:0000313" key="2">
    <source>
        <dbReference type="Proteomes" id="UP001140502"/>
    </source>
</evidence>
<keyword evidence="2" id="KW-1185">Reference proteome</keyword>
<dbReference type="AlphaFoldDB" id="A0A9W8WCB0"/>
<gene>
    <name evidence="1" type="ORF">N0V84_006344</name>
</gene>
<sequence length="166" mass="18353">MNLDNRNVPAYKTCDLAKKQDCIKQDLSIILQTLEQILPDSGDLVGETTRVGNISTTSPSVPPHRQLTISLPQLAAPYEDIAYAVTPMSFAAEGFRRDFEKYLLQSRILVRSNALKPSGKELWKQPLVEVRCAMARTNETSKTSATFDFGGGLPENFTPYLAGALF</sequence>
<proteinExistence type="predicted"/>
<reference evidence="1" key="1">
    <citation type="submission" date="2022-10" db="EMBL/GenBank/DDBJ databases">
        <title>Tapping the CABI collections for fungal endophytes: first genome assemblies for Collariella, Neodidymelliopsis, Ascochyta clinopodiicola, Didymella pomorum, Didymosphaeria variabile, Neocosmospora piperis and Neocucurbitaria cava.</title>
        <authorList>
            <person name="Hill R."/>
        </authorList>
    </citation>
    <scope>NUCLEOTIDE SEQUENCE</scope>
    <source>
        <strain evidence="1">IMI 366586</strain>
    </source>
</reference>
<dbReference type="Proteomes" id="UP001140502">
    <property type="component" value="Unassembled WGS sequence"/>
</dbReference>
<name>A0A9W8WCB0_9HYPO</name>
<dbReference type="EMBL" id="JAPEUR010000124">
    <property type="protein sequence ID" value="KAJ4319442.1"/>
    <property type="molecule type" value="Genomic_DNA"/>
</dbReference>
<comment type="caution">
    <text evidence="1">The sequence shown here is derived from an EMBL/GenBank/DDBJ whole genome shotgun (WGS) entry which is preliminary data.</text>
</comment>
<evidence type="ECO:0000313" key="1">
    <source>
        <dbReference type="EMBL" id="KAJ4319442.1"/>
    </source>
</evidence>
<accession>A0A9W8WCB0</accession>
<protein>
    <submittedName>
        <fullName evidence="1">Uncharacterized protein</fullName>
    </submittedName>
</protein>